<organism evidence="1 2">
    <name type="scientific">Porites evermanni</name>
    <dbReference type="NCBI Taxonomy" id="104178"/>
    <lineage>
        <taxon>Eukaryota</taxon>
        <taxon>Metazoa</taxon>
        <taxon>Cnidaria</taxon>
        <taxon>Anthozoa</taxon>
        <taxon>Hexacorallia</taxon>
        <taxon>Scleractinia</taxon>
        <taxon>Fungiina</taxon>
        <taxon>Poritidae</taxon>
        <taxon>Porites</taxon>
    </lineage>
</organism>
<gene>
    <name evidence="1" type="ORF">PEVE_00002760</name>
</gene>
<accession>A0ABN8Q6K9</accession>
<sequence>MDIKLGKTNIRKQVGGSLLTFILSLGRTLAPTLGRTLRLSGLAGLASEGACQIVKQISGGRVGGFLIPQSKINQLIAYKHLLSTKQKQDILIALQTGSGVHLKPTKTQQGNGLGGIIASLGPSKADQTVPHNHTQAIFIYNLEPRYMSGSHWVATYIKDGVINYFDSFGMSPFQEIVNHARRKNLTLLHQNNQIQNMNTTACCYF</sequence>
<dbReference type="EMBL" id="CALNXI010001161">
    <property type="protein sequence ID" value="CAH3158065.1"/>
    <property type="molecule type" value="Genomic_DNA"/>
</dbReference>
<proteinExistence type="predicted"/>
<evidence type="ECO:0000313" key="1">
    <source>
        <dbReference type="EMBL" id="CAH3158065.1"/>
    </source>
</evidence>
<name>A0ABN8Q6K9_9CNID</name>
<dbReference type="Gene3D" id="3.40.395.10">
    <property type="entry name" value="Adenoviral Proteinase, Chain A"/>
    <property type="match status" value="1"/>
</dbReference>
<reference evidence="1 2" key="1">
    <citation type="submission" date="2022-05" db="EMBL/GenBank/DDBJ databases">
        <authorList>
            <consortium name="Genoscope - CEA"/>
            <person name="William W."/>
        </authorList>
    </citation>
    <scope>NUCLEOTIDE SEQUENCE [LARGE SCALE GENOMIC DNA]</scope>
</reference>
<protein>
    <submittedName>
        <fullName evidence="1">Uncharacterized protein</fullName>
    </submittedName>
</protein>
<keyword evidence="2" id="KW-1185">Reference proteome</keyword>
<comment type="caution">
    <text evidence="1">The sequence shown here is derived from an EMBL/GenBank/DDBJ whole genome shotgun (WGS) entry which is preliminary data.</text>
</comment>
<dbReference type="Proteomes" id="UP001159427">
    <property type="component" value="Unassembled WGS sequence"/>
</dbReference>
<evidence type="ECO:0000313" key="2">
    <source>
        <dbReference type="Proteomes" id="UP001159427"/>
    </source>
</evidence>